<keyword evidence="1" id="KW-0472">Membrane</keyword>
<dbReference type="Proteomes" id="UP000318294">
    <property type="component" value="Unassembled WGS sequence"/>
</dbReference>
<gene>
    <name evidence="2" type="ORF">Tchar_00058</name>
</gene>
<dbReference type="EMBL" id="VJON01000001">
    <property type="protein sequence ID" value="TSE36436.1"/>
    <property type="molecule type" value="Genomic_DNA"/>
</dbReference>
<evidence type="ECO:0000313" key="2">
    <source>
        <dbReference type="EMBL" id="TSE36436.1"/>
    </source>
</evidence>
<proteinExistence type="predicted"/>
<accession>A0A554XKT9</accession>
<keyword evidence="1" id="KW-0812">Transmembrane</keyword>
<feature type="transmembrane region" description="Helical" evidence="1">
    <location>
        <begin position="66"/>
        <end position="87"/>
    </location>
</feature>
<protein>
    <submittedName>
        <fullName evidence="2">YGGT family protein</fullName>
    </submittedName>
</protein>
<dbReference type="Pfam" id="PF02325">
    <property type="entry name" value="CCB3_YggT"/>
    <property type="match status" value="2"/>
</dbReference>
<feature type="transmembrane region" description="Helical" evidence="1">
    <location>
        <begin position="119"/>
        <end position="136"/>
    </location>
</feature>
<keyword evidence="3" id="KW-1185">Reference proteome</keyword>
<organism evidence="2 3">
    <name type="scientific">Tepidimonas charontis</name>
    <dbReference type="NCBI Taxonomy" id="2267262"/>
    <lineage>
        <taxon>Bacteria</taxon>
        <taxon>Pseudomonadati</taxon>
        <taxon>Pseudomonadota</taxon>
        <taxon>Betaproteobacteria</taxon>
        <taxon>Burkholderiales</taxon>
        <taxon>Tepidimonas</taxon>
    </lineage>
</organism>
<dbReference type="RefSeq" id="WP_144327106.1">
    <property type="nucleotide sequence ID" value="NZ_VJON01000001.1"/>
</dbReference>
<feature type="transmembrane region" description="Helical" evidence="1">
    <location>
        <begin position="156"/>
        <end position="181"/>
    </location>
</feature>
<keyword evidence="1" id="KW-1133">Transmembrane helix</keyword>
<comment type="caution">
    <text evidence="2">The sequence shown here is derived from an EMBL/GenBank/DDBJ whole genome shotgun (WGS) entry which is preliminary data.</text>
</comment>
<dbReference type="AlphaFoldDB" id="A0A554XKT9"/>
<sequence>MRVLLFLLDTVFFILVGAALLRGWLNTRRMRMSNQPGPFVIAITDWLVQPLRRWLPRPWAQANADWASWLAALLLSLAYAGLVHLAWGGALPGVQTVDFWLTVPLLALQWLLRTALQGLMVLLLVYAVLSWVQPYAPLHGTLGRLLEPLLAPVRRVIPTVGGVDLSVLLWLIALQVALMLLA</sequence>
<dbReference type="OrthoDB" id="9806665at2"/>
<dbReference type="InterPro" id="IPR003425">
    <property type="entry name" value="CCB3/YggT"/>
</dbReference>
<feature type="transmembrane region" description="Helical" evidence="1">
    <location>
        <begin position="6"/>
        <end position="25"/>
    </location>
</feature>
<reference evidence="2 3" key="1">
    <citation type="submission" date="2019-07" db="EMBL/GenBank/DDBJ databases">
        <title>Tepidimonas charontis SPSP-6 draft genome.</title>
        <authorList>
            <person name="Da Costa M.S."/>
            <person name="Froufe H.J.C."/>
            <person name="Egas C."/>
            <person name="Albuquerque L."/>
        </authorList>
    </citation>
    <scope>NUCLEOTIDE SEQUENCE [LARGE SCALE GENOMIC DNA]</scope>
    <source>
        <strain evidence="2 3">SPSP-6</strain>
    </source>
</reference>
<dbReference type="GO" id="GO:0016020">
    <property type="term" value="C:membrane"/>
    <property type="evidence" value="ECO:0007669"/>
    <property type="project" value="InterPro"/>
</dbReference>
<evidence type="ECO:0000256" key="1">
    <source>
        <dbReference type="SAM" id="Phobius"/>
    </source>
</evidence>
<evidence type="ECO:0000313" key="3">
    <source>
        <dbReference type="Proteomes" id="UP000318294"/>
    </source>
</evidence>
<name>A0A554XKT9_9BURK</name>